<dbReference type="HAMAP" id="MF_00867">
    <property type="entry name" value="KhpB"/>
    <property type="match status" value="1"/>
</dbReference>
<dbReference type="SUPFAM" id="SSF82708">
    <property type="entry name" value="R3H domain"/>
    <property type="match status" value="1"/>
</dbReference>
<protein>
    <recommendedName>
        <fullName evidence="4">RNA-binding protein KhpB</fullName>
    </recommendedName>
    <alternativeName>
        <fullName evidence="4">RNA-binding protein EloR</fullName>
    </alternativeName>
</protein>
<dbReference type="InterPro" id="IPR015946">
    <property type="entry name" value="KH_dom-like_a/b"/>
</dbReference>
<comment type="subunit">
    <text evidence="4">Forms a complex with KhpA.</text>
</comment>
<dbReference type="PANTHER" id="PTHR35800:SF1">
    <property type="entry name" value="RNA-BINDING PROTEIN KHPB"/>
    <property type="match status" value="1"/>
</dbReference>
<dbReference type="PANTHER" id="PTHR35800">
    <property type="entry name" value="PROTEIN JAG"/>
    <property type="match status" value="1"/>
</dbReference>
<accession>A0A9D1TQZ3</accession>
<feature type="region of interest" description="Disordered" evidence="5">
    <location>
        <begin position="48"/>
        <end position="211"/>
    </location>
</feature>
<feature type="compositionally biased region" description="Basic and acidic residues" evidence="5">
    <location>
        <begin position="335"/>
        <end position="350"/>
    </location>
</feature>
<evidence type="ECO:0000259" key="6">
    <source>
        <dbReference type="PROSITE" id="PS51061"/>
    </source>
</evidence>
<dbReference type="Gene3D" id="3.30.1370.50">
    <property type="entry name" value="R3H-like domain"/>
    <property type="match status" value="1"/>
</dbReference>
<name>A0A9D1TQZ3_9FIRM</name>
<feature type="compositionally biased region" description="Basic residues" evidence="5">
    <location>
        <begin position="374"/>
        <end position="384"/>
    </location>
</feature>
<comment type="caution">
    <text evidence="4">Lacks conserved residue(s) required for the propagation of feature annotation.</text>
</comment>
<comment type="domain">
    <text evidence="4">Has an N-terminal Jag-N domain and 2 RNA-binding domains (KH and R3H).</text>
</comment>
<dbReference type="GO" id="GO:0005737">
    <property type="term" value="C:cytoplasm"/>
    <property type="evidence" value="ECO:0007669"/>
    <property type="project" value="UniProtKB-SubCell"/>
</dbReference>
<keyword evidence="2 4" id="KW-0143">Chaperone</keyword>
<keyword evidence="3 4" id="KW-0961">Cell wall biogenesis/degradation</keyword>
<proteinExistence type="inferred from homology"/>
<dbReference type="InterPro" id="IPR032782">
    <property type="entry name" value="KhpB_N"/>
</dbReference>
<feature type="compositionally biased region" description="Basic and acidic residues" evidence="5">
    <location>
        <begin position="180"/>
        <end position="196"/>
    </location>
</feature>
<dbReference type="Proteomes" id="UP000823990">
    <property type="component" value="Unassembled WGS sequence"/>
</dbReference>
<dbReference type="InterPro" id="IPR036867">
    <property type="entry name" value="R3H_dom_sf"/>
</dbReference>
<dbReference type="CDD" id="cd02414">
    <property type="entry name" value="KH-II_Jag"/>
    <property type="match status" value="1"/>
</dbReference>
<evidence type="ECO:0000256" key="1">
    <source>
        <dbReference type="ARBA" id="ARBA00022960"/>
    </source>
</evidence>
<comment type="similarity">
    <text evidence="4">Belongs to the KhpB RNA-binding protein family.</text>
</comment>
<evidence type="ECO:0000256" key="5">
    <source>
        <dbReference type="SAM" id="MobiDB-lite"/>
    </source>
</evidence>
<dbReference type="GO" id="GO:0003723">
    <property type="term" value="F:RNA binding"/>
    <property type="evidence" value="ECO:0007669"/>
    <property type="project" value="UniProtKB-UniRule"/>
</dbReference>
<evidence type="ECO:0000313" key="7">
    <source>
        <dbReference type="EMBL" id="HIW02223.1"/>
    </source>
</evidence>
<dbReference type="Pfam" id="PF14804">
    <property type="entry name" value="Jag_N"/>
    <property type="match status" value="1"/>
</dbReference>
<dbReference type="GO" id="GO:0071555">
    <property type="term" value="P:cell wall organization"/>
    <property type="evidence" value="ECO:0007669"/>
    <property type="project" value="UniProtKB-KW"/>
</dbReference>
<feature type="compositionally biased region" description="Low complexity" evidence="5">
    <location>
        <begin position="131"/>
        <end position="147"/>
    </location>
</feature>
<dbReference type="AlphaFoldDB" id="A0A9D1TQZ3"/>
<dbReference type="Pfam" id="PF01424">
    <property type="entry name" value="R3H"/>
    <property type="match status" value="1"/>
</dbReference>
<keyword evidence="4" id="KW-0694">RNA-binding</keyword>
<dbReference type="SMART" id="SM01245">
    <property type="entry name" value="Jag_N"/>
    <property type="match status" value="1"/>
</dbReference>
<comment type="function">
    <text evidence="4">A probable RNA chaperone. Forms a complex with KhpA which binds to cellular RNA and controls its expression. Plays a role in peptidoglycan (PG) homeostasis and cell length regulation.</text>
</comment>
<dbReference type="InterPro" id="IPR001374">
    <property type="entry name" value="R3H_dom"/>
</dbReference>
<dbReference type="PROSITE" id="PS51061">
    <property type="entry name" value="R3H"/>
    <property type="match status" value="1"/>
</dbReference>
<dbReference type="EMBL" id="DXHS01000048">
    <property type="protein sequence ID" value="HIW02223.1"/>
    <property type="molecule type" value="Genomic_DNA"/>
</dbReference>
<comment type="caution">
    <text evidence="7">The sequence shown here is derived from an EMBL/GenBank/DDBJ whole genome shotgun (WGS) entry which is preliminary data.</text>
</comment>
<organism evidence="7 8">
    <name type="scientific">Candidatus Protoclostridium stercorigallinarum</name>
    <dbReference type="NCBI Taxonomy" id="2838741"/>
    <lineage>
        <taxon>Bacteria</taxon>
        <taxon>Bacillati</taxon>
        <taxon>Bacillota</taxon>
        <taxon>Clostridia</taxon>
        <taxon>Candidatus Protoclostridium</taxon>
    </lineage>
</organism>
<reference evidence="7" key="1">
    <citation type="journal article" date="2021" name="PeerJ">
        <title>Extensive microbial diversity within the chicken gut microbiome revealed by metagenomics and culture.</title>
        <authorList>
            <person name="Gilroy R."/>
            <person name="Ravi A."/>
            <person name="Getino M."/>
            <person name="Pursley I."/>
            <person name="Horton D.L."/>
            <person name="Alikhan N.F."/>
            <person name="Baker D."/>
            <person name="Gharbi K."/>
            <person name="Hall N."/>
            <person name="Watson M."/>
            <person name="Adriaenssens E.M."/>
            <person name="Foster-Nyarko E."/>
            <person name="Jarju S."/>
            <person name="Secka A."/>
            <person name="Antonio M."/>
            <person name="Oren A."/>
            <person name="Chaudhuri R.R."/>
            <person name="La Ragione R."/>
            <person name="Hildebrand F."/>
            <person name="Pallen M.J."/>
        </authorList>
    </citation>
    <scope>NUCLEOTIDE SEQUENCE</scope>
    <source>
        <strain evidence="7">12435</strain>
    </source>
</reference>
<feature type="region of interest" description="Disordered" evidence="5">
    <location>
        <begin position="335"/>
        <end position="390"/>
    </location>
</feature>
<dbReference type="InterPro" id="IPR038247">
    <property type="entry name" value="Jag_N_dom_sf"/>
</dbReference>
<keyword evidence="1 4" id="KW-0133">Cell shape</keyword>
<keyword evidence="4" id="KW-0963">Cytoplasm</keyword>
<evidence type="ECO:0000313" key="8">
    <source>
        <dbReference type="Proteomes" id="UP000823990"/>
    </source>
</evidence>
<evidence type="ECO:0000256" key="4">
    <source>
        <dbReference type="HAMAP-Rule" id="MF_00867"/>
    </source>
</evidence>
<evidence type="ECO:0000256" key="3">
    <source>
        <dbReference type="ARBA" id="ARBA00023316"/>
    </source>
</evidence>
<dbReference type="Gene3D" id="3.30.30.80">
    <property type="entry name" value="probable RNA-binding protein from clostridium symbiosum atcc 14940"/>
    <property type="match status" value="1"/>
</dbReference>
<gene>
    <name evidence="4" type="primary">khpB</name>
    <name evidence="4" type="synonym">eloR</name>
    <name evidence="7" type="ORF">H9892_02660</name>
</gene>
<reference evidence="7" key="2">
    <citation type="submission" date="2021-04" db="EMBL/GenBank/DDBJ databases">
        <authorList>
            <person name="Gilroy R."/>
        </authorList>
    </citation>
    <scope>NUCLEOTIDE SEQUENCE</scope>
    <source>
        <strain evidence="7">12435</strain>
    </source>
</reference>
<evidence type="ECO:0000256" key="2">
    <source>
        <dbReference type="ARBA" id="ARBA00023186"/>
    </source>
</evidence>
<dbReference type="Gene3D" id="3.30.300.20">
    <property type="match status" value="1"/>
</dbReference>
<dbReference type="GO" id="GO:0008360">
    <property type="term" value="P:regulation of cell shape"/>
    <property type="evidence" value="ECO:0007669"/>
    <property type="project" value="UniProtKB-KW"/>
</dbReference>
<comment type="subcellular location">
    <subcellularLocation>
        <location evidence="4">Cytoplasm</location>
    </subcellularLocation>
</comment>
<dbReference type="InterPro" id="IPR038008">
    <property type="entry name" value="Jag_KH"/>
</dbReference>
<sequence length="390" mass="43174">MKVIESTGKDIEQALANGLAELDCTLDDVDVRILEHPGIFSKARVQFTVPDGKGSGPAASEIMRDLEKRAKDSRRDDRVKRPGSDKQDRRPDRKDNRDNDKNVRREDKPAGAPDRNADARNKQPQAQKGNAQPKQAQQPGSAQQQAKLPEQDRQAKQPEKPQGFRSDFRAELAAAAGETPAHKQEQPERKPEKQPEQRAQQNKAPREVPAEKVAAADEYLRKVVSLMGIEAETVCSAADGEINIELKTEDALAIGRKGETLDALEYLTTLTTAEGDRYIHVNLDCGEYRARRNEAIRAEAIAAADKAVATNRRVELEPMNSASRREVHAALGERGDVITRSEGREPDRRVVIIPRTRGGKDNRGNRNGSGNGRRNNRNRPRHGNKPSGNA</sequence>
<dbReference type="InterPro" id="IPR039247">
    <property type="entry name" value="KhpB"/>
</dbReference>
<dbReference type="SMART" id="SM00393">
    <property type="entry name" value="R3H"/>
    <property type="match status" value="1"/>
</dbReference>
<feature type="compositionally biased region" description="Basic and acidic residues" evidence="5">
    <location>
        <begin position="149"/>
        <end position="159"/>
    </location>
</feature>
<feature type="domain" description="R3H" evidence="6">
    <location>
        <begin position="290"/>
        <end position="356"/>
    </location>
</feature>
<dbReference type="GO" id="GO:0009252">
    <property type="term" value="P:peptidoglycan biosynthetic process"/>
    <property type="evidence" value="ECO:0007669"/>
    <property type="project" value="UniProtKB-UniRule"/>
</dbReference>
<feature type="compositionally biased region" description="Basic and acidic residues" evidence="5">
    <location>
        <begin position="62"/>
        <end position="121"/>
    </location>
</feature>